<evidence type="ECO:0000313" key="1">
    <source>
        <dbReference type="EMBL" id="GIF94760.1"/>
    </source>
</evidence>
<keyword evidence="2" id="KW-1185">Reference proteome</keyword>
<reference evidence="1 2" key="1">
    <citation type="submission" date="2021-01" db="EMBL/GenBank/DDBJ databases">
        <title>Whole genome shotgun sequence of Catellatospora chokoriensis NBRC 107358.</title>
        <authorList>
            <person name="Komaki H."/>
            <person name="Tamura T."/>
        </authorList>
    </citation>
    <scope>NUCLEOTIDE SEQUENCE [LARGE SCALE GENOMIC DNA]</scope>
    <source>
        <strain evidence="1 2">NBRC 107358</strain>
    </source>
</reference>
<accession>A0A8J3NXY4</accession>
<dbReference type="EMBL" id="BONG01000117">
    <property type="protein sequence ID" value="GIF94760.1"/>
    <property type="molecule type" value="Genomic_DNA"/>
</dbReference>
<organism evidence="1 2">
    <name type="scientific">Catellatospora chokoriensis</name>
    <dbReference type="NCBI Taxonomy" id="310353"/>
    <lineage>
        <taxon>Bacteria</taxon>
        <taxon>Bacillati</taxon>
        <taxon>Actinomycetota</taxon>
        <taxon>Actinomycetes</taxon>
        <taxon>Micromonosporales</taxon>
        <taxon>Micromonosporaceae</taxon>
        <taxon>Catellatospora</taxon>
    </lineage>
</organism>
<gene>
    <name evidence="1" type="ORF">Cch02nite_82040</name>
</gene>
<protein>
    <recommendedName>
        <fullName evidence="3">Plasmid replication, integration and excision activator</fullName>
    </recommendedName>
</protein>
<dbReference type="AlphaFoldDB" id="A0A8J3NXY4"/>
<name>A0A8J3NXY4_9ACTN</name>
<proteinExistence type="predicted"/>
<dbReference type="Proteomes" id="UP000619293">
    <property type="component" value="Unassembled WGS sequence"/>
</dbReference>
<dbReference type="RefSeq" id="WP_191844578.1">
    <property type="nucleotide sequence ID" value="NZ_BAAALB010000066.1"/>
</dbReference>
<sequence length="128" mass="13920">MLKGPIAVRFEQVFPFGAYLNSDVEPVFEFENGKRGSQKKHPVTGELLWEVTVIDGDRSLKGAQTVAKVKLAAAYQPVPPNAVVGSPFTPVEFTEMTATPYISDNGGRARLAWSYMAREMVAADAAQS</sequence>
<evidence type="ECO:0008006" key="3">
    <source>
        <dbReference type="Google" id="ProtNLM"/>
    </source>
</evidence>
<evidence type="ECO:0000313" key="2">
    <source>
        <dbReference type="Proteomes" id="UP000619293"/>
    </source>
</evidence>
<comment type="caution">
    <text evidence="1">The sequence shown here is derived from an EMBL/GenBank/DDBJ whole genome shotgun (WGS) entry which is preliminary data.</text>
</comment>